<protein>
    <recommendedName>
        <fullName evidence="2">Methyltransferase domain-containing protein</fullName>
    </recommendedName>
</protein>
<dbReference type="Gene3D" id="3.40.50.150">
    <property type="entry name" value="Vaccinia Virus protein VP39"/>
    <property type="match status" value="1"/>
</dbReference>
<comment type="caution">
    <text evidence="3">The sequence shown here is derived from an EMBL/GenBank/DDBJ whole genome shotgun (WGS) entry which is preliminary data.</text>
</comment>
<evidence type="ECO:0000259" key="2">
    <source>
        <dbReference type="Pfam" id="PF13649"/>
    </source>
</evidence>
<keyword evidence="4" id="KW-1185">Reference proteome</keyword>
<dbReference type="PANTHER" id="PTHR43861">
    <property type="entry name" value="TRANS-ACONITATE 2-METHYLTRANSFERASE-RELATED"/>
    <property type="match status" value="1"/>
</dbReference>
<dbReference type="HOGENOM" id="CLU_037990_1_2_11"/>
<keyword evidence="1" id="KW-0808">Transferase</keyword>
<dbReference type="eggNOG" id="COG0500">
    <property type="taxonomic scope" value="Bacteria"/>
</dbReference>
<dbReference type="PANTHER" id="PTHR43861:SF3">
    <property type="entry name" value="PUTATIVE (AFU_ORTHOLOGUE AFUA_2G14390)-RELATED"/>
    <property type="match status" value="1"/>
</dbReference>
<reference evidence="3 4" key="1">
    <citation type="submission" date="2012-07" db="EMBL/GenBank/DDBJ databases">
        <title>The Genome Sequence of Actinomyces turicensis ACS-279-V-COL4.</title>
        <authorList>
            <consortium name="The Broad Institute Genome Sequencing Platform"/>
            <person name="Earl A."/>
            <person name="Ward D."/>
            <person name="Feldgarden M."/>
            <person name="Gevers D."/>
            <person name="Saerens B."/>
            <person name="Vaneechoutte M."/>
            <person name="Walker B."/>
            <person name="Young S.K."/>
            <person name="Zeng Q."/>
            <person name="Gargeya S."/>
            <person name="Fitzgerald M."/>
            <person name="Haas B."/>
            <person name="Abouelleil A."/>
            <person name="Alvarado L."/>
            <person name="Arachchi H.M."/>
            <person name="Berlin A."/>
            <person name="Chapman S.B."/>
            <person name="Goldberg J."/>
            <person name="Griggs A."/>
            <person name="Gujja S."/>
            <person name="Hansen M."/>
            <person name="Howarth C."/>
            <person name="Imamovic A."/>
            <person name="Larimer J."/>
            <person name="McCowen C."/>
            <person name="Montmayeur A."/>
            <person name="Murphy C."/>
            <person name="Neiman D."/>
            <person name="Pearson M."/>
            <person name="Priest M."/>
            <person name="Roberts A."/>
            <person name="Saif S."/>
            <person name="Shea T."/>
            <person name="Sisk P."/>
            <person name="Sykes S."/>
            <person name="Wortman J."/>
            <person name="Nusbaum C."/>
            <person name="Birren B."/>
        </authorList>
    </citation>
    <scope>NUCLEOTIDE SEQUENCE [LARGE SCALE GENOMIC DNA]</scope>
    <source>
        <strain evidence="3 4">ACS-279-V-Col4</strain>
    </source>
</reference>
<dbReference type="EMBL" id="AGWQ01000008">
    <property type="protein sequence ID" value="EJZ85596.1"/>
    <property type="molecule type" value="Genomic_DNA"/>
</dbReference>
<feature type="domain" description="Methyltransferase" evidence="2">
    <location>
        <begin position="11"/>
        <end position="106"/>
    </location>
</feature>
<dbReference type="SUPFAM" id="SSF53335">
    <property type="entry name" value="S-adenosyl-L-methionine-dependent methyltransferases"/>
    <property type="match status" value="1"/>
</dbReference>
<dbReference type="Proteomes" id="UP000003994">
    <property type="component" value="Unassembled WGS sequence"/>
</dbReference>
<gene>
    <name evidence="3" type="ORF">HMPREF9241_01596</name>
</gene>
<dbReference type="GO" id="GO:0016740">
    <property type="term" value="F:transferase activity"/>
    <property type="evidence" value="ECO:0007669"/>
    <property type="project" value="UniProtKB-KW"/>
</dbReference>
<dbReference type="PATRIC" id="fig|883077.3.peg.1614"/>
<dbReference type="AlphaFoldDB" id="K0YQ66"/>
<dbReference type="InterPro" id="IPR041698">
    <property type="entry name" value="Methyltransf_25"/>
</dbReference>
<evidence type="ECO:0000313" key="4">
    <source>
        <dbReference type="Proteomes" id="UP000003994"/>
    </source>
</evidence>
<dbReference type="Pfam" id="PF13649">
    <property type="entry name" value="Methyltransf_25"/>
    <property type="match status" value="1"/>
</dbReference>
<accession>K0YQ66</accession>
<evidence type="ECO:0000256" key="1">
    <source>
        <dbReference type="ARBA" id="ARBA00022679"/>
    </source>
</evidence>
<organism evidence="3 4">
    <name type="scientific">Schaalia turicensis ACS-279-V-Col4</name>
    <dbReference type="NCBI Taxonomy" id="883077"/>
    <lineage>
        <taxon>Bacteria</taxon>
        <taxon>Bacillati</taxon>
        <taxon>Actinomycetota</taxon>
        <taxon>Actinomycetes</taxon>
        <taxon>Actinomycetales</taxon>
        <taxon>Actinomycetaceae</taxon>
        <taxon>Schaalia</taxon>
    </lineage>
</organism>
<sequence length="177" mass="19208">MRRLPSGGHWLDIGSGTGLLGLALSSHADHVSLGDTSQGMLEVAHRNIADAGLNDRMDALFCDAEQWVSEVPSQEYDVIVSLMALHHMKDQRSVIRALVERARPGGWVALADMDADDGSYHADGDIVPAHHGTERALVEQLLHECGCQNILVSTVMTISKSGRDYPVFLATAQVARR</sequence>
<dbReference type="STRING" id="883077.HMPREF9241_01596"/>
<dbReference type="InterPro" id="IPR029063">
    <property type="entry name" value="SAM-dependent_MTases_sf"/>
</dbReference>
<proteinExistence type="predicted"/>
<evidence type="ECO:0000313" key="3">
    <source>
        <dbReference type="EMBL" id="EJZ85596.1"/>
    </source>
</evidence>
<dbReference type="CDD" id="cd02440">
    <property type="entry name" value="AdoMet_MTases"/>
    <property type="match status" value="1"/>
</dbReference>
<name>K0YQ66_9ACTO</name>